<evidence type="ECO:0000313" key="1">
    <source>
        <dbReference type="EMBL" id="CAF1127107.1"/>
    </source>
</evidence>
<dbReference type="EMBL" id="CAJNOC010009285">
    <property type="protein sequence ID" value="CAF1127107.1"/>
    <property type="molecule type" value="Genomic_DNA"/>
</dbReference>
<protein>
    <submittedName>
        <fullName evidence="1">Uncharacterized protein</fullName>
    </submittedName>
</protein>
<name>A0A814QZB3_9BILA</name>
<evidence type="ECO:0000313" key="2">
    <source>
        <dbReference type="Proteomes" id="UP000663879"/>
    </source>
</evidence>
<dbReference type="Proteomes" id="UP000663879">
    <property type="component" value="Unassembled WGS sequence"/>
</dbReference>
<dbReference type="OrthoDB" id="10067596at2759"/>
<dbReference type="AlphaFoldDB" id="A0A814QZB3"/>
<organism evidence="1 2">
    <name type="scientific">Brachionus calyciflorus</name>
    <dbReference type="NCBI Taxonomy" id="104777"/>
    <lineage>
        <taxon>Eukaryota</taxon>
        <taxon>Metazoa</taxon>
        <taxon>Spiralia</taxon>
        <taxon>Gnathifera</taxon>
        <taxon>Rotifera</taxon>
        <taxon>Eurotatoria</taxon>
        <taxon>Monogononta</taxon>
        <taxon>Pseudotrocha</taxon>
        <taxon>Ploima</taxon>
        <taxon>Brachionidae</taxon>
        <taxon>Brachionus</taxon>
    </lineage>
</organism>
<proteinExistence type="predicted"/>
<sequence length="91" mass="10810">MFKISLWNVNDRVTKDLPKTNNYCESWHYSFTDILNTHPLIYELIDKLRNEQNRTEKNVIKIKTGQGKSKNLAKEDVQIQNILSNYDPKKK</sequence>
<gene>
    <name evidence="1" type="ORF">OXX778_LOCUS22305</name>
</gene>
<keyword evidence="2" id="KW-1185">Reference proteome</keyword>
<comment type="caution">
    <text evidence="1">The sequence shown here is derived from an EMBL/GenBank/DDBJ whole genome shotgun (WGS) entry which is preliminary data.</text>
</comment>
<accession>A0A814QZB3</accession>
<reference evidence="1" key="1">
    <citation type="submission" date="2021-02" db="EMBL/GenBank/DDBJ databases">
        <authorList>
            <person name="Nowell W R."/>
        </authorList>
    </citation>
    <scope>NUCLEOTIDE SEQUENCE</scope>
    <source>
        <strain evidence="1">Ploen Becks lab</strain>
    </source>
</reference>